<feature type="transmembrane region" description="Helical" evidence="1">
    <location>
        <begin position="32"/>
        <end position="52"/>
    </location>
</feature>
<sequence length="169" mass="18456">MGNAIQWGLLLREVGLLLGGSLLAVAALRFDFAHTAVLVALIGTVQFGFYLFTTFRRVFNHINGDDMSIRNCLVSLGVMVSFFVVAYGVNYCTLTLADGDALKNFNPPSLFYRLVDGLYFSTVTFTATGFGEFVPATYPAKVLVWSEMVLGFATTVFAVSSFISLTDKN</sequence>
<proteinExistence type="predicted"/>
<reference evidence="3" key="1">
    <citation type="submission" date="2021-12" db="EMBL/GenBank/DDBJ databases">
        <authorList>
            <person name="Rodrigo-Torres L."/>
            <person name="Arahal R. D."/>
            <person name="Lucena T."/>
        </authorList>
    </citation>
    <scope>NUCLEOTIDE SEQUENCE</scope>
    <source>
        <strain evidence="3">CECT 8419</strain>
    </source>
</reference>
<evidence type="ECO:0000256" key="1">
    <source>
        <dbReference type="SAM" id="Phobius"/>
    </source>
</evidence>
<evidence type="ECO:0000313" key="3">
    <source>
        <dbReference type="EMBL" id="CAH1002589.1"/>
    </source>
</evidence>
<gene>
    <name evidence="3" type="ORF">LEM8419_03463</name>
</gene>
<evidence type="ECO:0000313" key="4">
    <source>
        <dbReference type="Proteomes" id="UP000837803"/>
    </source>
</evidence>
<evidence type="ECO:0000259" key="2">
    <source>
        <dbReference type="Pfam" id="PF07885"/>
    </source>
</evidence>
<dbReference type="RefSeq" id="WP_238752417.1">
    <property type="nucleotide sequence ID" value="NZ_CAKLPZ010000006.1"/>
</dbReference>
<dbReference type="EMBL" id="CAKLPZ010000006">
    <property type="protein sequence ID" value="CAH1002589.1"/>
    <property type="molecule type" value="Genomic_DNA"/>
</dbReference>
<comment type="caution">
    <text evidence="3">The sequence shown here is derived from an EMBL/GenBank/DDBJ whole genome shotgun (WGS) entry which is preliminary data.</text>
</comment>
<dbReference type="Gene3D" id="1.10.287.70">
    <property type="match status" value="1"/>
</dbReference>
<accession>A0ABN8F960</accession>
<keyword evidence="1" id="KW-0472">Membrane</keyword>
<feature type="transmembrane region" description="Helical" evidence="1">
    <location>
        <begin position="110"/>
        <end position="130"/>
    </location>
</feature>
<feature type="transmembrane region" description="Helical" evidence="1">
    <location>
        <begin position="142"/>
        <end position="163"/>
    </location>
</feature>
<keyword evidence="1" id="KW-1133">Transmembrane helix</keyword>
<protein>
    <recommendedName>
        <fullName evidence="2">Potassium channel domain-containing protein</fullName>
    </recommendedName>
</protein>
<dbReference type="InterPro" id="IPR013099">
    <property type="entry name" value="K_chnl_dom"/>
</dbReference>
<keyword evidence="1" id="KW-0812">Transmembrane</keyword>
<name>A0ABN8F960_9BACT</name>
<dbReference type="Pfam" id="PF07885">
    <property type="entry name" value="Ion_trans_2"/>
    <property type="match status" value="1"/>
</dbReference>
<dbReference type="Proteomes" id="UP000837803">
    <property type="component" value="Unassembled WGS sequence"/>
</dbReference>
<feature type="transmembrane region" description="Helical" evidence="1">
    <location>
        <begin position="72"/>
        <end position="90"/>
    </location>
</feature>
<keyword evidence="4" id="KW-1185">Reference proteome</keyword>
<feature type="transmembrane region" description="Helical" evidence="1">
    <location>
        <begin position="7"/>
        <end position="26"/>
    </location>
</feature>
<dbReference type="SUPFAM" id="SSF81324">
    <property type="entry name" value="Voltage-gated potassium channels"/>
    <property type="match status" value="1"/>
</dbReference>
<organism evidence="3 4">
    <name type="scientific">Neolewinella maritima</name>
    <dbReference type="NCBI Taxonomy" id="1383882"/>
    <lineage>
        <taxon>Bacteria</taxon>
        <taxon>Pseudomonadati</taxon>
        <taxon>Bacteroidota</taxon>
        <taxon>Saprospiria</taxon>
        <taxon>Saprospirales</taxon>
        <taxon>Lewinellaceae</taxon>
        <taxon>Neolewinella</taxon>
    </lineage>
</organism>
<feature type="domain" description="Potassium channel" evidence="2">
    <location>
        <begin position="110"/>
        <end position="165"/>
    </location>
</feature>